<evidence type="ECO:0000313" key="1">
    <source>
        <dbReference type="EMBL" id="KAF2465959.1"/>
    </source>
</evidence>
<sequence length="310" mass="34779">MQPSSAELPVTDLPLCYNLSASNTTSTFIARNTKPRSNALRLLNPQHLPIYYAHSRLSFGALQTYLLFRLDAQSRAPSHCYSKPSHHLSFPLANHTLRLPNIGARKTKWISLMAGRGACGRWHVGAEDDVTRSGKVGSEIIWEGQREETCIIHTACLNAPEMKRTKDRNNFPIPTSPPITSKAFLVPSRLNDLVLVLPLIPPLPNRRLFQTKRSHDMAICYDNWPTALFHRDYRPSYKPPPDLENLKPSRLALSTLSRSRPGREGGVMRCSCILHNLCQSTCPQLIMGPVFLVESKPKSVNVNITSQNLL</sequence>
<protein>
    <submittedName>
        <fullName evidence="1">Uncharacterized protein</fullName>
    </submittedName>
</protein>
<gene>
    <name evidence="1" type="ORF">BDR25DRAFT_360122</name>
</gene>
<dbReference type="Proteomes" id="UP000799755">
    <property type="component" value="Unassembled WGS sequence"/>
</dbReference>
<evidence type="ECO:0000313" key="2">
    <source>
        <dbReference type="Proteomes" id="UP000799755"/>
    </source>
</evidence>
<comment type="caution">
    <text evidence="1">The sequence shown here is derived from an EMBL/GenBank/DDBJ whole genome shotgun (WGS) entry which is preliminary data.</text>
</comment>
<dbReference type="EMBL" id="MU003527">
    <property type="protein sequence ID" value="KAF2465959.1"/>
    <property type="molecule type" value="Genomic_DNA"/>
</dbReference>
<reference evidence="1" key="1">
    <citation type="journal article" date="2020" name="Stud. Mycol.">
        <title>101 Dothideomycetes genomes: a test case for predicting lifestyles and emergence of pathogens.</title>
        <authorList>
            <person name="Haridas S."/>
            <person name="Albert R."/>
            <person name="Binder M."/>
            <person name="Bloem J."/>
            <person name="Labutti K."/>
            <person name="Salamov A."/>
            <person name="Andreopoulos B."/>
            <person name="Baker S."/>
            <person name="Barry K."/>
            <person name="Bills G."/>
            <person name="Bluhm B."/>
            <person name="Cannon C."/>
            <person name="Castanera R."/>
            <person name="Culley D."/>
            <person name="Daum C."/>
            <person name="Ezra D."/>
            <person name="Gonzalez J."/>
            <person name="Henrissat B."/>
            <person name="Kuo A."/>
            <person name="Liang C."/>
            <person name="Lipzen A."/>
            <person name="Lutzoni F."/>
            <person name="Magnuson J."/>
            <person name="Mondo S."/>
            <person name="Nolan M."/>
            <person name="Ohm R."/>
            <person name="Pangilinan J."/>
            <person name="Park H.-J."/>
            <person name="Ramirez L."/>
            <person name="Alfaro M."/>
            <person name="Sun H."/>
            <person name="Tritt A."/>
            <person name="Yoshinaga Y."/>
            <person name="Zwiers L.-H."/>
            <person name="Turgeon B."/>
            <person name="Goodwin S."/>
            <person name="Spatafora J."/>
            <person name="Crous P."/>
            <person name="Grigoriev I."/>
        </authorList>
    </citation>
    <scope>NUCLEOTIDE SEQUENCE</scope>
    <source>
        <strain evidence="1">ATCC 200398</strain>
    </source>
</reference>
<accession>A0ACB6QG01</accession>
<keyword evidence="2" id="KW-1185">Reference proteome</keyword>
<name>A0ACB6QG01_9PLEO</name>
<organism evidence="1 2">
    <name type="scientific">Lindgomyces ingoldianus</name>
    <dbReference type="NCBI Taxonomy" id="673940"/>
    <lineage>
        <taxon>Eukaryota</taxon>
        <taxon>Fungi</taxon>
        <taxon>Dikarya</taxon>
        <taxon>Ascomycota</taxon>
        <taxon>Pezizomycotina</taxon>
        <taxon>Dothideomycetes</taxon>
        <taxon>Pleosporomycetidae</taxon>
        <taxon>Pleosporales</taxon>
        <taxon>Lindgomycetaceae</taxon>
        <taxon>Lindgomyces</taxon>
    </lineage>
</organism>
<proteinExistence type="predicted"/>